<evidence type="ECO:0000313" key="8">
    <source>
        <dbReference type="EMBL" id="HIX77584.1"/>
    </source>
</evidence>
<comment type="catalytic activity">
    <reaction evidence="6">
        <text>Exonucleolytic cleavage in either 5'- to 3'- or 3'- to 5'-direction to yield nucleoside 5'-phosphates.</text>
        <dbReference type="EC" id="3.1.11.6"/>
    </reaction>
</comment>
<evidence type="ECO:0000256" key="6">
    <source>
        <dbReference type="HAMAP-Rule" id="MF_00337"/>
    </source>
</evidence>
<comment type="similarity">
    <text evidence="1 6">Belongs to the XseB family.</text>
</comment>
<keyword evidence="4 6" id="KW-0378">Hydrolase</keyword>
<dbReference type="HAMAP" id="MF_00337">
    <property type="entry name" value="Exonuc_7_S"/>
    <property type="match status" value="1"/>
</dbReference>
<keyword evidence="2 6" id="KW-0963">Cytoplasm</keyword>
<comment type="subunit">
    <text evidence="6">Heterooligomer composed of large and small subunits.</text>
</comment>
<keyword evidence="7" id="KW-0175">Coiled coil</keyword>
<evidence type="ECO:0000256" key="4">
    <source>
        <dbReference type="ARBA" id="ARBA00022801"/>
    </source>
</evidence>
<dbReference type="EMBL" id="DXEK01000137">
    <property type="protein sequence ID" value="HIX77584.1"/>
    <property type="molecule type" value="Genomic_DNA"/>
</dbReference>
<keyword evidence="5 6" id="KW-0269">Exonuclease</keyword>
<dbReference type="AlphaFoldDB" id="A0A9D1XE49"/>
<dbReference type="GO" id="GO:0009318">
    <property type="term" value="C:exodeoxyribonuclease VII complex"/>
    <property type="evidence" value="ECO:0007669"/>
    <property type="project" value="UniProtKB-UniRule"/>
</dbReference>
<evidence type="ECO:0000256" key="5">
    <source>
        <dbReference type="ARBA" id="ARBA00022839"/>
    </source>
</evidence>
<dbReference type="Pfam" id="PF02609">
    <property type="entry name" value="Exonuc_VII_S"/>
    <property type="match status" value="1"/>
</dbReference>
<accession>A0A9D1XE49</accession>
<gene>
    <name evidence="6 8" type="primary">xseB</name>
    <name evidence="8" type="ORF">H9734_08335</name>
</gene>
<keyword evidence="3 6" id="KW-0540">Nuclease</keyword>
<evidence type="ECO:0000256" key="1">
    <source>
        <dbReference type="ARBA" id="ARBA00009998"/>
    </source>
</evidence>
<evidence type="ECO:0000256" key="3">
    <source>
        <dbReference type="ARBA" id="ARBA00022722"/>
    </source>
</evidence>
<evidence type="ECO:0000313" key="9">
    <source>
        <dbReference type="Proteomes" id="UP000886890"/>
    </source>
</evidence>
<proteinExistence type="inferred from homology"/>
<comment type="caution">
    <text evidence="8">The sequence shown here is derived from an EMBL/GenBank/DDBJ whole genome shotgun (WGS) entry which is preliminary data.</text>
</comment>
<dbReference type="NCBIfam" id="TIGR01280">
    <property type="entry name" value="xseB"/>
    <property type="match status" value="1"/>
</dbReference>
<dbReference type="GO" id="GO:0005737">
    <property type="term" value="C:cytoplasm"/>
    <property type="evidence" value="ECO:0007669"/>
    <property type="project" value="UniProtKB-SubCell"/>
</dbReference>
<dbReference type="EC" id="3.1.11.6" evidence="6"/>
<name>A0A9D1XE49_9FIRM</name>
<dbReference type="GO" id="GO:0006308">
    <property type="term" value="P:DNA catabolic process"/>
    <property type="evidence" value="ECO:0007669"/>
    <property type="project" value="UniProtKB-UniRule"/>
</dbReference>
<dbReference type="SUPFAM" id="SSF116842">
    <property type="entry name" value="XseB-like"/>
    <property type="match status" value="1"/>
</dbReference>
<evidence type="ECO:0000256" key="2">
    <source>
        <dbReference type="ARBA" id="ARBA00022490"/>
    </source>
</evidence>
<sequence length="80" mass="9172">MEEKDKTAENAAQERTLEENFALLDQKIAQLEDSEISLEDSFRVYKEGMELLKECSAKIDTVEKKMLQINQDGTITEFGI</sequence>
<dbReference type="InterPro" id="IPR003761">
    <property type="entry name" value="Exonuc_VII_S"/>
</dbReference>
<evidence type="ECO:0000256" key="7">
    <source>
        <dbReference type="SAM" id="Coils"/>
    </source>
</evidence>
<dbReference type="Proteomes" id="UP000886890">
    <property type="component" value="Unassembled WGS sequence"/>
</dbReference>
<comment type="function">
    <text evidence="6">Bidirectionally degrades single-stranded DNA into large acid-insoluble oligonucleotides, which are then degraded further into small acid-soluble oligonucleotides.</text>
</comment>
<organism evidence="8 9">
    <name type="scientific">Candidatus Fusicatenibacter merdavium</name>
    <dbReference type="NCBI Taxonomy" id="2838600"/>
    <lineage>
        <taxon>Bacteria</taxon>
        <taxon>Bacillati</taxon>
        <taxon>Bacillota</taxon>
        <taxon>Clostridia</taxon>
        <taxon>Lachnospirales</taxon>
        <taxon>Lachnospiraceae</taxon>
        <taxon>Fusicatenibacter</taxon>
    </lineage>
</organism>
<reference evidence="8" key="1">
    <citation type="journal article" date="2021" name="PeerJ">
        <title>Extensive microbial diversity within the chicken gut microbiome revealed by metagenomics and culture.</title>
        <authorList>
            <person name="Gilroy R."/>
            <person name="Ravi A."/>
            <person name="Getino M."/>
            <person name="Pursley I."/>
            <person name="Horton D.L."/>
            <person name="Alikhan N.F."/>
            <person name="Baker D."/>
            <person name="Gharbi K."/>
            <person name="Hall N."/>
            <person name="Watson M."/>
            <person name="Adriaenssens E.M."/>
            <person name="Foster-Nyarko E."/>
            <person name="Jarju S."/>
            <person name="Secka A."/>
            <person name="Antonio M."/>
            <person name="Oren A."/>
            <person name="Chaudhuri R.R."/>
            <person name="La Ragione R."/>
            <person name="Hildebrand F."/>
            <person name="Pallen M.J."/>
        </authorList>
    </citation>
    <scope>NUCLEOTIDE SEQUENCE</scope>
    <source>
        <strain evidence="8">CHK183-1962</strain>
    </source>
</reference>
<protein>
    <recommendedName>
        <fullName evidence="6">Exodeoxyribonuclease 7 small subunit</fullName>
        <ecNumber evidence="6">3.1.11.6</ecNumber>
    </recommendedName>
    <alternativeName>
        <fullName evidence="6">Exodeoxyribonuclease VII small subunit</fullName>
        <shortName evidence="6">Exonuclease VII small subunit</shortName>
    </alternativeName>
</protein>
<dbReference type="Gene3D" id="1.10.287.1040">
    <property type="entry name" value="Exonuclease VII, small subunit"/>
    <property type="match status" value="1"/>
</dbReference>
<comment type="subcellular location">
    <subcellularLocation>
        <location evidence="6">Cytoplasm</location>
    </subcellularLocation>
</comment>
<dbReference type="InterPro" id="IPR037004">
    <property type="entry name" value="Exonuc_VII_ssu_sf"/>
</dbReference>
<feature type="coiled-coil region" evidence="7">
    <location>
        <begin position="14"/>
        <end position="72"/>
    </location>
</feature>
<dbReference type="GO" id="GO:0008855">
    <property type="term" value="F:exodeoxyribonuclease VII activity"/>
    <property type="evidence" value="ECO:0007669"/>
    <property type="project" value="UniProtKB-UniRule"/>
</dbReference>
<reference evidence="8" key="2">
    <citation type="submission" date="2021-04" db="EMBL/GenBank/DDBJ databases">
        <authorList>
            <person name="Gilroy R."/>
        </authorList>
    </citation>
    <scope>NUCLEOTIDE SEQUENCE</scope>
    <source>
        <strain evidence="8">CHK183-1962</strain>
    </source>
</reference>